<keyword evidence="1" id="KW-0677">Repeat</keyword>
<evidence type="ECO:0000259" key="3">
    <source>
        <dbReference type="PROSITE" id="PS50837"/>
    </source>
</evidence>
<dbReference type="InterPro" id="IPR027417">
    <property type="entry name" value="P-loop_NTPase"/>
</dbReference>
<dbReference type="PANTHER" id="PTHR10039:SF5">
    <property type="entry name" value="NACHT DOMAIN-CONTAINING PROTEIN"/>
    <property type="match status" value="1"/>
</dbReference>
<dbReference type="InterPro" id="IPR007111">
    <property type="entry name" value="NACHT_NTPase"/>
</dbReference>
<dbReference type="Pfam" id="PF24883">
    <property type="entry name" value="NPHP3_N"/>
    <property type="match status" value="1"/>
</dbReference>
<organism evidence="4 5">
    <name type="scientific">Pseudocercospora fuligena</name>
    <dbReference type="NCBI Taxonomy" id="685502"/>
    <lineage>
        <taxon>Eukaryota</taxon>
        <taxon>Fungi</taxon>
        <taxon>Dikarya</taxon>
        <taxon>Ascomycota</taxon>
        <taxon>Pezizomycotina</taxon>
        <taxon>Dothideomycetes</taxon>
        <taxon>Dothideomycetidae</taxon>
        <taxon>Mycosphaerellales</taxon>
        <taxon>Mycosphaerellaceae</taxon>
        <taxon>Pseudocercospora</taxon>
    </lineage>
</organism>
<sequence length="833" mass="95550">MGGTLSVRSQPNTTQNYASSGAFQHNGDAYIGNTFNYNTARDEELHGLVNRVEKAVLSDQVNDTTLRKAIVASLAFPEMNTRRQTIPDAAYSTFAWLLKDFDRSKEQLKSDLPDQWQTDGNIFRRWLEESYATDLFWVSGKPGSGKSTFMKYICEQSETRNILQNWAGERRLCLSPHFFWHTGSPLQRSMQGLLQTILHQICEYDNSLVPTLFPQRWQQSNIVTNRHWSSAELLIALRNLQKIPDTAFCIFVDGLDEFHPSDDHHEIAHELLRLAAIPNVKVCVSSRPWEAFRTSFQDHLAHQALEMHLLTKRDLYEYVSKRLQTVTSRANFDETDLDKIAQEMVKKAEGVFLWLRLVLSRVRDRMSLGFDSQQLMQCVAKFPAELGVYLREMIYERISPTWKGAETARCLKLAMMLNQSSIFRSMRYKDVLLYMIAVNEEDLDSDLVSQMEVQFVHDGVIQRTKRVIESSCEGLLHVHDGVVQFTHRTVYDFLLTADMAEIVDTNVPNWMMHPKAVLHLLLARCRVIPGAPGDSVYPLQHELILSLSTQIFKQALSDRDWNSVRILETAVVDLDRKFPLPQILFNAEKAIGPETSTNPVFQLIARFMRCGLYKYMKEVVSREPHLAWGHNPIEVAHNGLAVDLSALHDAISFLVSKGLDARTLADSWSGFLRTPAATHDHDCISRLLLESGVEPELVFTDPQTSATKGAPAHLLVDAAAREQAHQSRLAYRAKFWPQIRDGDSFVFLVWSFGKEVYTICPPDEVLHSFPKKEDVDKYEPHKFLVRCETWLYRVRDRTPGRERELHEGTTYHWAPFNDPKIWAAGSTRLRKEV</sequence>
<dbReference type="SUPFAM" id="SSF52540">
    <property type="entry name" value="P-loop containing nucleoside triphosphate hydrolases"/>
    <property type="match status" value="1"/>
</dbReference>
<keyword evidence="5" id="KW-1185">Reference proteome</keyword>
<dbReference type="PROSITE" id="PS50837">
    <property type="entry name" value="NACHT"/>
    <property type="match status" value="1"/>
</dbReference>
<dbReference type="PANTHER" id="PTHR10039">
    <property type="entry name" value="AMELOGENIN"/>
    <property type="match status" value="1"/>
</dbReference>
<feature type="domain" description="NACHT" evidence="3">
    <location>
        <begin position="134"/>
        <end position="288"/>
    </location>
</feature>
<dbReference type="OrthoDB" id="443402at2759"/>
<name>A0A8H6R6L9_9PEZI</name>
<reference evidence="4" key="1">
    <citation type="submission" date="2020-04" db="EMBL/GenBank/DDBJ databases">
        <title>Draft genome resource of the tomato pathogen Pseudocercospora fuligena.</title>
        <authorList>
            <person name="Zaccaron A."/>
        </authorList>
    </citation>
    <scope>NUCLEOTIDE SEQUENCE</scope>
    <source>
        <strain evidence="4">PF001</strain>
    </source>
</reference>
<evidence type="ECO:0000256" key="2">
    <source>
        <dbReference type="SAM" id="MobiDB-lite"/>
    </source>
</evidence>
<dbReference type="Proteomes" id="UP000660729">
    <property type="component" value="Unassembled WGS sequence"/>
</dbReference>
<feature type="region of interest" description="Disordered" evidence="2">
    <location>
        <begin position="1"/>
        <end position="22"/>
    </location>
</feature>
<dbReference type="InterPro" id="IPR056884">
    <property type="entry name" value="NPHP3-like_N"/>
</dbReference>
<dbReference type="Gene3D" id="3.40.50.300">
    <property type="entry name" value="P-loop containing nucleotide triphosphate hydrolases"/>
    <property type="match status" value="1"/>
</dbReference>
<accession>A0A8H6R6L9</accession>
<dbReference type="AlphaFoldDB" id="A0A8H6R6L9"/>
<proteinExistence type="predicted"/>
<evidence type="ECO:0000313" key="5">
    <source>
        <dbReference type="Proteomes" id="UP000660729"/>
    </source>
</evidence>
<evidence type="ECO:0000256" key="1">
    <source>
        <dbReference type="ARBA" id="ARBA00022737"/>
    </source>
</evidence>
<evidence type="ECO:0000313" key="4">
    <source>
        <dbReference type="EMBL" id="KAF7185359.1"/>
    </source>
</evidence>
<gene>
    <name evidence="4" type="ORF">HII31_13338</name>
</gene>
<comment type="caution">
    <text evidence="4">The sequence shown here is derived from an EMBL/GenBank/DDBJ whole genome shotgun (WGS) entry which is preliminary data.</text>
</comment>
<dbReference type="EMBL" id="JABCIY010000338">
    <property type="protein sequence ID" value="KAF7185359.1"/>
    <property type="molecule type" value="Genomic_DNA"/>
</dbReference>
<protein>
    <recommendedName>
        <fullName evidence="3">NACHT domain-containing protein</fullName>
    </recommendedName>
</protein>